<evidence type="ECO:0000313" key="2">
    <source>
        <dbReference type="Proteomes" id="UP000266016"/>
    </source>
</evidence>
<protein>
    <recommendedName>
        <fullName evidence="3">T9SS type A sorting domain-containing protein</fullName>
    </recommendedName>
</protein>
<dbReference type="EMBL" id="QWVS01000022">
    <property type="protein sequence ID" value="RID85002.1"/>
    <property type="molecule type" value="Genomic_DNA"/>
</dbReference>
<proteinExistence type="predicted"/>
<dbReference type="AlphaFoldDB" id="A0A398B568"/>
<keyword evidence="2" id="KW-1185">Reference proteome</keyword>
<organism evidence="1 2">
    <name type="scientific">Peribacillus asahii</name>
    <dbReference type="NCBI Taxonomy" id="228899"/>
    <lineage>
        <taxon>Bacteria</taxon>
        <taxon>Bacillati</taxon>
        <taxon>Bacillota</taxon>
        <taxon>Bacilli</taxon>
        <taxon>Bacillales</taxon>
        <taxon>Bacillaceae</taxon>
        <taxon>Peribacillus</taxon>
    </lineage>
</organism>
<evidence type="ECO:0008006" key="3">
    <source>
        <dbReference type="Google" id="ProtNLM"/>
    </source>
</evidence>
<reference evidence="1 2" key="1">
    <citation type="submission" date="2018-08" db="EMBL/GenBank/DDBJ databases">
        <title>Bacillus jemisoniae sp. nov., Bacillus chryseoplanitiae sp. nov., Bacillus resnikiae sp. nov., and Bacillus frankliniae sp. nov., isolated from Viking spacecraft and associated surfaces.</title>
        <authorList>
            <person name="Seuylemezian A."/>
            <person name="Vaishampayan P."/>
        </authorList>
    </citation>
    <scope>NUCLEOTIDE SEQUENCE [LARGE SCALE GENOMIC DNA]</scope>
    <source>
        <strain evidence="1 2">MA001</strain>
    </source>
</reference>
<evidence type="ECO:0000313" key="1">
    <source>
        <dbReference type="EMBL" id="RID85002.1"/>
    </source>
</evidence>
<name>A0A398B568_9BACI</name>
<sequence>MNLSLYLTNPKDTGFYVEVFNQNNSVHQYLYTEYGAGKLKNISNLNLKKGIYYIKVRHNKGENNKVSYTLKVIQRDTTPLATAAVK</sequence>
<dbReference type="Proteomes" id="UP000266016">
    <property type="component" value="Unassembled WGS sequence"/>
</dbReference>
<dbReference type="Gene3D" id="2.60.120.380">
    <property type="match status" value="1"/>
</dbReference>
<gene>
    <name evidence="1" type="ORF">D1953_12685</name>
</gene>
<accession>A0A398B568</accession>
<comment type="caution">
    <text evidence="1">The sequence shown here is derived from an EMBL/GenBank/DDBJ whole genome shotgun (WGS) entry which is preliminary data.</text>
</comment>